<dbReference type="AlphaFoldDB" id="A0A1X9MIX5"/>
<evidence type="ECO:0000313" key="2">
    <source>
        <dbReference type="EMBL" id="ARK32650.1"/>
    </source>
</evidence>
<protein>
    <submittedName>
        <fullName evidence="2">Uncharacterized protein</fullName>
    </submittedName>
</protein>
<name>A0A1X9MIX5_9BACI</name>
<keyword evidence="1" id="KW-0472">Membrane</keyword>
<keyword evidence="1" id="KW-1133">Transmembrane helix</keyword>
<keyword evidence="3" id="KW-1185">Reference proteome</keyword>
<evidence type="ECO:0000256" key="1">
    <source>
        <dbReference type="SAM" id="Phobius"/>
    </source>
</evidence>
<keyword evidence="1" id="KW-0812">Transmembrane</keyword>
<dbReference type="RefSeq" id="WP_066154629.1">
    <property type="nucleotide sequence ID" value="NZ_CP020814.1"/>
</dbReference>
<accession>A0A1X9MIX5</accession>
<gene>
    <name evidence="2" type="ORF">BkAM31D_23900</name>
</gene>
<organism evidence="2 3">
    <name type="scientific">Halalkalibacter krulwichiae</name>
    <dbReference type="NCBI Taxonomy" id="199441"/>
    <lineage>
        <taxon>Bacteria</taxon>
        <taxon>Bacillati</taxon>
        <taxon>Bacillota</taxon>
        <taxon>Bacilli</taxon>
        <taxon>Bacillales</taxon>
        <taxon>Bacillaceae</taxon>
        <taxon>Halalkalibacter</taxon>
    </lineage>
</organism>
<feature type="transmembrane region" description="Helical" evidence="1">
    <location>
        <begin position="36"/>
        <end position="58"/>
    </location>
</feature>
<feature type="transmembrane region" description="Helical" evidence="1">
    <location>
        <begin position="78"/>
        <end position="103"/>
    </location>
</feature>
<sequence>MKRFFHYFISTVLIGAIIYYGFLFHKHLEEQAAITYHVSTLVVYSILFPILLGMLLRLPRLIREIRQSKKWQLNWAKLVAVGLPSLYVTIAPVLYFSAVGPYFPFTVQLLQIGDRSMLVAGMVFGYVVMDSLKES</sequence>
<feature type="transmembrane region" description="Helical" evidence="1">
    <location>
        <begin position="7"/>
        <end position="24"/>
    </location>
</feature>
<dbReference type="Proteomes" id="UP000193006">
    <property type="component" value="Chromosome"/>
</dbReference>
<dbReference type="EMBL" id="CP020814">
    <property type="protein sequence ID" value="ARK32650.1"/>
    <property type="molecule type" value="Genomic_DNA"/>
</dbReference>
<reference evidence="2 3" key="1">
    <citation type="submission" date="2017-04" db="EMBL/GenBank/DDBJ databases">
        <title>Bacillus krulwichiae AM31D Genome sequencing and assembly.</title>
        <authorList>
            <person name="Krulwich T.A."/>
            <person name="Anastor L."/>
            <person name="Ehrlich R."/>
            <person name="Ehrlich G.D."/>
            <person name="Janto B."/>
        </authorList>
    </citation>
    <scope>NUCLEOTIDE SEQUENCE [LARGE SCALE GENOMIC DNA]</scope>
    <source>
        <strain evidence="2 3">AM31D</strain>
    </source>
</reference>
<proteinExistence type="predicted"/>
<evidence type="ECO:0000313" key="3">
    <source>
        <dbReference type="Proteomes" id="UP000193006"/>
    </source>
</evidence>
<dbReference type="KEGG" id="bkw:BkAM31D_23900"/>